<dbReference type="GO" id="GO:0005737">
    <property type="term" value="C:cytoplasm"/>
    <property type="evidence" value="ECO:0007669"/>
    <property type="project" value="UniProtKB-SubCell"/>
</dbReference>
<dbReference type="Proteomes" id="UP000235881">
    <property type="component" value="Unassembled WGS sequence"/>
</dbReference>
<feature type="binding site" evidence="15">
    <location>
        <position position="213"/>
    </location>
    <ligand>
        <name>S-adenosyl-L-methionine</name>
        <dbReference type="ChEBI" id="CHEBI:59789"/>
        <label>2</label>
    </ligand>
</feature>
<dbReference type="SFLD" id="SFLDS00029">
    <property type="entry name" value="Radical_SAM"/>
    <property type="match status" value="1"/>
</dbReference>
<evidence type="ECO:0000256" key="12">
    <source>
        <dbReference type="ARBA" id="ARBA00023244"/>
    </source>
</evidence>
<keyword evidence="19" id="KW-1185">Reference proteome</keyword>
<dbReference type="EC" id="1.3.98.3" evidence="14"/>
<feature type="binding site" evidence="15">
    <location>
        <position position="188"/>
    </location>
    <ligand>
        <name>S-adenosyl-L-methionine</name>
        <dbReference type="ChEBI" id="CHEBI:59789"/>
        <label>2</label>
    </ligand>
</feature>
<dbReference type="PANTHER" id="PTHR13932">
    <property type="entry name" value="COPROPORPHYRINIGEN III OXIDASE"/>
    <property type="match status" value="1"/>
</dbReference>
<dbReference type="SFLD" id="SFLDG01065">
    <property type="entry name" value="anaerobic_coproporphyrinogen-I"/>
    <property type="match status" value="1"/>
</dbReference>
<dbReference type="InterPro" id="IPR004558">
    <property type="entry name" value="Coprogen_oxidase_HemN"/>
</dbReference>
<keyword evidence="6 14" id="KW-0963">Cytoplasm</keyword>
<feature type="binding site" evidence="15">
    <location>
        <position position="176"/>
    </location>
    <ligand>
        <name>S-adenosyl-L-methionine</name>
        <dbReference type="ChEBI" id="CHEBI:59789"/>
        <label>2</label>
    </ligand>
</feature>
<dbReference type="AlphaFoldDB" id="A0A8E2QFL6"/>
<evidence type="ECO:0000256" key="13">
    <source>
        <dbReference type="ARBA" id="ARBA00048321"/>
    </source>
</evidence>
<protein>
    <recommendedName>
        <fullName evidence="14">Coproporphyrinogen-III oxidase</fullName>
        <ecNumber evidence="14">1.3.98.3</ecNumber>
    </recommendedName>
</protein>
<keyword evidence="9 14" id="KW-0560">Oxidoreductase</keyword>
<evidence type="ECO:0000256" key="2">
    <source>
        <dbReference type="ARBA" id="ARBA00004785"/>
    </source>
</evidence>
<gene>
    <name evidence="18" type="primary">hemN</name>
    <name evidence="18" type="ORF">CXK95_09115</name>
</gene>
<feature type="binding site" evidence="15">
    <location>
        <position position="149"/>
    </location>
    <ligand>
        <name>S-adenosyl-L-methionine</name>
        <dbReference type="ChEBI" id="CHEBI:59789"/>
        <label>1</label>
    </ligand>
</feature>
<evidence type="ECO:0000256" key="4">
    <source>
        <dbReference type="ARBA" id="ARBA00011245"/>
    </source>
</evidence>
<dbReference type="GO" id="GO:0006782">
    <property type="term" value="P:protoporphyrinogen IX biosynthetic process"/>
    <property type="evidence" value="ECO:0007669"/>
    <property type="project" value="UniProtKB-UniPathway"/>
</dbReference>
<dbReference type="SFLD" id="SFLDF00277">
    <property type="entry name" value="oxygen-independent_coproporphy"/>
    <property type="match status" value="1"/>
</dbReference>
<dbReference type="PROSITE" id="PS51918">
    <property type="entry name" value="RADICAL_SAM"/>
    <property type="match status" value="1"/>
</dbReference>
<dbReference type="InterPro" id="IPR006638">
    <property type="entry name" value="Elp3/MiaA/NifB-like_rSAM"/>
</dbReference>
<dbReference type="FunFam" id="1.10.10.920:FF:000002">
    <property type="entry name" value="Coproporphyrinogen-III oxidase"/>
    <property type="match status" value="1"/>
</dbReference>
<comment type="catalytic activity">
    <reaction evidence="13 14">
        <text>coproporphyrinogen III + 2 S-adenosyl-L-methionine = protoporphyrinogen IX + 2 5'-deoxyadenosine + 2 L-methionine + 2 CO2</text>
        <dbReference type="Rhea" id="RHEA:15425"/>
        <dbReference type="ChEBI" id="CHEBI:16526"/>
        <dbReference type="ChEBI" id="CHEBI:17319"/>
        <dbReference type="ChEBI" id="CHEBI:57307"/>
        <dbReference type="ChEBI" id="CHEBI:57309"/>
        <dbReference type="ChEBI" id="CHEBI:57844"/>
        <dbReference type="ChEBI" id="CHEBI:59789"/>
        <dbReference type="EC" id="1.3.98.3"/>
    </reaction>
</comment>
<evidence type="ECO:0000313" key="19">
    <source>
        <dbReference type="Proteomes" id="UP000235881"/>
    </source>
</evidence>
<comment type="similarity">
    <text evidence="3 14">Belongs to the anaerobic coproporphyrinogen-III oxidase family.</text>
</comment>
<feature type="binding site" evidence="16">
    <location>
        <position position="67"/>
    </location>
    <ligand>
        <name>[4Fe-4S] cluster</name>
        <dbReference type="ChEBI" id="CHEBI:49883"/>
        <note>4Fe-4S-S-AdoMet</note>
    </ligand>
</feature>
<dbReference type="RefSeq" id="WP_102828382.1">
    <property type="nucleotide sequence ID" value="NZ_CP065721.1"/>
</dbReference>
<dbReference type="PANTHER" id="PTHR13932:SF6">
    <property type="entry name" value="OXYGEN-INDEPENDENT COPROPORPHYRINOGEN III OXIDASE"/>
    <property type="match status" value="1"/>
</dbReference>
<feature type="binding site" evidence="16">
    <location>
        <position position="70"/>
    </location>
    <ligand>
        <name>[4Fe-4S] cluster</name>
        <dbReference type="ChEBI" id="CHEBI:49883"/>
        <note>4Fe-4S-S-AdoMet</note>
    </ligand>
</feature>
<evidence type="ECO:0000256" key="6">
    <source>
        <dbReference type="ARBA" id="ARBA00022490"/>
    </source>
</evidence>
<dbReference type="GO" id="GO:0004109">
    <property type="term" value="F:coproporphyrinogen oxidase activity"/>
    <property type="evidence" value="ECO:0007669"/>
    <property type="project" value="InterPro"/>
</dbReference>
<comment type="caution">
    <text evidence="18">The sequence shown here is derived from an EMBL/GenBank/DDBJ whole genome shotgun (WGS) entry which is preliminary data.</text>
</comment>
<name>A0A8E2QFL6_9GAMM</name>
<feature type="binding site" evidence="16">
    <location>
        <position position="63"/>
    </location>
    <ligand>
        <name>[4Fe-4S] cluster</name>
        <dbReference type="ChEBI" id="CHEBI:49883"/>
        <note>4Fe-4S-S-AdoMet</note>
    </ligand>
</feature>
<dbReference type="Pfam" id="PF04055">
    <property type="entry name" value="Radical_SAM"/>
    <property type="match status" value="1"/>
</dbReference>
<dbReference type="InterPro" id="IPR007197">
    <property type="entry name" value="rSAM"/>
</dbReference>
<sequence>MLNSIRWDADLIRRYDQAGPRYTSYPTAVQFNGGIGSFELLHALRSSRHASRPLSLYVHLPFCANTCYYCRCNKVITKDHGRVLPYLERLEKEIELVARHLGPDQVVEQLHFGGGTPTFLSHDELRRLMAHLRKHFNLQDDDHGDFSIEIDPREADWSTMGLLRELGFNRISVGVQDLDPEVQRAVNRMQTLEQTSTLIEAARTLQFHSVNIDLIYGLPLQTPERFAKTVATVIALQPDRLSLFNYAHLPERFMPQRRINAADLPSHADKLAMLQRSIEQLTDAGYRYIGMDHFALPDDDLAMAQEDGTLQRNFQGYTTHGHCDLIGLGVSAISQVGDLYSQNSSDITVYQHTLDQDQLPTTRGLRCSEDDRIRRMVIQKLICDYELSFASIEQTFSIDFKSYFRAVWPQLEQMAADGLVELSEHHLIVQPAGRLLVRAICMLFDHYLTDTADQRYSRII</sequence>
<dbReference type="Pfam" id="PF06969">
    <property type="entry name" value="HemN_C"/>
    <property type="match status" value="1"/>
</dbReference>
<evidence type="ECO:0000256" key="9">
    <source>
        <dbReference type="ARBA" id="ARBA00023002"/>
    </source>
</evidence>
<dbReference type="UniPathway" id="UPA00251">
    <property type="reaction ID" value="UER00323"/>
</dbReference>
<dbReference type="InterPro" id="IPR058240">
    <property type="entry name" value="rSAM_sf"/>
</dbReference>
<feature type="domain" description="Radical SAM core" evidence="17">
    <location>
        <begin position="48"/>
        <end position="287"/>
    </location>
</feature>
<keyword evidence="12 14" id="KW-0627">Porphyrin biosynthesis</keyword>
<organism evidence="18 19">
    <name type="scientific">Stutzerimonas degradans</name>
    <dbReference type="NCBI Taxonomy" id="2968968"/>
    <lineage>
        <taxon>Bacteria</taxon>
        <taxon>Pseudomonadati</taxon>
        <taxon>Pseudomonadota</taxon>
        <taxon>Gammaproteobacteria</taxon>
        <taxon>Pseudomonadales</taxon>
        <taxon>Pseudomonadaceae</taxon>
        <taxon>Stutzerimonas</taxon>
    </lineage>
</organism>
<dbReference type="SMART" id="SM00729">
    <property type="entry name" value="Elp3"/>
    <property type="match status" value="1"/>
</dbReference>
<evidence type="ECO:0000256" key="14">
    <source>
        <dbReference type="PIRNR" id="PIRNR000167"/>
    </source>
</evidence>
<evidence type="ECO:0000256" key="1">
    <source>
        <dbReference type="ARBA" id="ARBA00004496"/>
    </source>
</evidence>
<comment type="subcellular location">
    <subcellularLocation>
        <location evidence="1 14">Cytoplasm</location>
    </subcellularLocation>
</comment>
<comment type="subunit">
    <text evidence="4">Monomer.</text>
</comment>
<comment type="pathway">
    <text evidence="2 14">Porphyrin-containing compound metabolism; protoporphyrin-IX biosynthesis; protoporphyrinogen-IX from coproporphyrinogen-III (AdoMet route): step 1/1.</text>
</comment>
<keyword evidence="5 14" id="KW-0004">4Fe-4S</keyword>
<dbReference type="CDD" id="cd01335">
    <property type="entry name" value="Radical_SAM"/>
    <property type="match status" value="1"/>
</dbReference>
<evidence type="ECO:0000256" key="16">
    <source>
        <dbReference type="PIRSR" id="PIRSR000167-2"/>
    </source>
</evidence>
<feature type="binding site" evidence="15">
    <location>
        <position position="114"/>
    </location>
    <ligand>
        <name>S-adenosyl-L-methionine</name>
        <dbReference type="ChEBI" id="CHEBI:59789"/>
        <label>1</label>
    </ligand>
</feature>
<feature type="binding site" evidence="15">
    <location>
        <position position="333"/>
    </location>
    <ligand>
        <name>S-adenosyl-L-methionine</name>
        <dbReference type="ChEBI" id="CHEBI:59789"/>
        <label>1</label>
    </ligand>
</feature>
<dbReference type="PIRSF" id="PIRSF000167">
    <property type="entry name" value="HemN"/>
    <property type="match status" value="1"/>
</dbReference>
<dbReference type="GO" id="GO:0046872">
    <property type="term" value="F:metal ion binding"/>
    <property type="evidence" value="ECO:0007669"/>
    <property type="project" value="UniProtKB-KW"/>
</dbReference>
<dbReference type="GO" id="GO:0051989">
    <property type="term" value="F:coproporphyrinogen dehydrogenase activity"/>
    <property type="evidence" value="ECO:0007669"/>
    <property type="project" value="UniProtKB-EC"/>
</dbReference>
<dbReference type="SFLD" id="SFLDG01082">
    <property type="entry name" value="B12-binding_domain_containing"/>
    <property type="match status" value="1"/>
</dbReference>
<evidence type="ECO:0000256" key="11">
    <source>
        <dbReference type="ARBA" id="ARBA00023014"/>
    </source>
</evidence>
<evidence type="ECO:0000313" key="18">
    <source>
        <dbReference type="EMBL" id="PNF76566.1"/>
    </source>
</evidence>
<evidence type="ECO:0000256" key="8">
    <source>
        <dbReference type="ARBA" id="ARBA00022723"/>
    </source>
</evidence>
<dbReference type="InterPro" id="IPR034505">
    <property type="entry name" value="Coproporphyrinogen-III_oxidase"/>
</dbReference>
<dbReference type="SUPFAM" id="SSF102114">
    <property type="entry name" value="Radical SAM enzymes"/>
    <property type="match status" value="1"/>
</dbReference>
<keyword evidence="10 14" id="KW-0408">Iron</keyword>
<keyword evidence="8 14" id="KW-0479">Metal-binding</keyword>
<dbReference type="NCBIfam" id="TIGR00538">
    <property type="entry name" value="hemN"/>
    <property type="match status" value="1"/>
</dbReference>
<evidence type="ECO:0000256" key="15">
    <source>
        <dbReference type="PIRSR" id="PIRSR000167-1"/>
    </source>
</evidence>
<feature type="binding site" evidence="15">
    <location>
        <begin position="115"/>
        <end position="116"/>
    </location>
    <ligand>
        <name>S-adenosyl-L-methionine</name>
        <dbReference type="ChEBI" id="CHEBI:59789"/>
        <label>2</label>
    </ligand>
</feature>
<evidence type="ECO:0000256" key="10">
    <source>
        <dbReference type="ARBA" id="ARBA00023004"/>
    </source>
</evidence>
<dbReference type="Gene3D" id="3.30.750.200">
    <property type="match status" value="1"/>
</dbReference>
<dbReference type="Gene3D" id="1.10.10.920">
    <property type="match status" value="1"/>
</dbReference>
<feature type="binding site" evidence="15">
    <location>
        <position position="247"/>
    </location>
    <ligand>
        <name>S-adenosyl-L-methionine</name>
        <dbReference type="ChEBI" id="CHEBI:59789"/>
        <label>2</label>
    </ligand>
</feature>
<evidence type="ECO:0000259" key="17">
    <source>
        <dbReference type="PROSITE" id="PS51918"/>
    </source>
</evidence>
<feature type="binding site" evidence="15">
    <location>
        <position position="57"/>
    </location>
    <ligand>
        <name>S-adenosyl-L-methionine</name>
        <dbReference type="ChEBI" id="CHEBI:59789"/>
        <label>1</label>
    </ligand>
</feature>
<reference evidence="18 19" key="1">
    <citation type="submission" date="2018-01" db="EMBL/GenBank/DDBJ databases">
        <title>Denitrification phenotypes of diverse strains of Pseudomonas stutzeri.</title>
        <authorList>
            <person name="Milligan D.A."/>
            <person name="Bergaust L."/>
            <person name="Bakken L.R."/>
            <person name="Frostegard A."/>
        </authorList>
    </citation>
    <scope>NUCLEOTIDE SEQUENCE [LARGE SCALE GENOMIC DNA]</scope>
    <source>
        <strain evidence="18 19">DSM 50238</strain>
    </source>
</reference>
<evidence type="ECO:0000256" key="5">
    <source>
        <dbReference type="ARBA" id="ARBA00022485"/>
    </source>
</evidence>
<dbReference type="EMBL" id="POUK01000003">
    <property type="protein sequence ID" value="PNF76566.1"/>
    <property type="molecule type" value="Genomic_DNA"/>
</dbReference>
<evidence type="ECO:0000256" key="7">
    <source>
        <dbReference type="ARBA" id="ARBA00022691"/>
    </source>
</evidence>
<comment type="cofactor">
    <cofactor evidence="14 16">
        <name>[4Fe-4S] cluster</name>
        <dbReference type="ChEBI" id="CHEBI:49883"/>
    </cofactor>
    <text evidence="14 16">Binds 1 [4Fe-4S] cluster. The cluster is coordinated with 3 cysteines and an exchangeable S-adenosyl-L-methionine.</text>
</comment>
<keyword evidence="7 14" id="KW-0949">S-adenosyl-L-methionine</keyword>
<evidence type="ECO:0000256" key="3">
    <source>
        <dbReference type="ARBA" id="ARBA00005493"/>
    </source>
</evidence>
<dbReference type="GO" id="GO:0051539">
    <property type="term" value="F:4 iron, 4 sulfur cluster binding"/>
    <property type="evidence" value="ECO:0007669"/>
    <property type="project" value="UniProtKB-KW"/>
</dbReference>
<dbReference type="InterPro" id="IPR010723">
    <property type="entry name" value="HemN_C"/>
</dbReference>
<keyword evidence="11 14" id="KW-0411">Iron-sulfur</keyword>
<accession>A0A8E2QFL6</accession>
<proteinExistence type="inferred from homology"/>